<dbReference type="GO" id="GO:0003677">
    <property type="term" value="F:DNA binding"/>
    <property type="evidence" value="ECO:0007669"/>
    <property type="project" value="UniProtKB-KW"/>
</dbReference>
<dbReference type="Gene3D" id="3.40.50.1360">
    <property type="match status" value="1"/>
</dbReference>
<gene>
    <name evidence="5" type="ORF">BP422_24755</name>
</gene>
<dbReference type="InterPro" id="IPR014036">
    <property type="entry name" value="DeoR-like_C"/>
</dbReference>
<sequence length="251" mass="28055">MLTPERHQLIVTLVKEKDIVRIHELVEATGASESTIRRDLSELEEQRLLKRVHGGASVLQSKIEEPTILEKSVKHEREKLAIAKYAASLIKPHDSIFIDAGTTTYQMLPYLPCDNIMVVTNGVDIALQLIKRNIRTILLGGELKAATLSIVGRDTITALSQYRFDKCFLGINGIDQHHGLTTPDPDEAYVKQLALQFSDERFVLSDSDKFSRVTFAKVGDLQDITVITDDGLSQEEQQVYGRLSTLKVVKA</sequence>
<dbReference type="PANTHER" id="PTHR30363:SF56">
    <property type="entry name" value="TRANSCRIPTIONAL REGULATOR, DEOR FAMILY"/>
    <property type="match status" value="1"/>
</dbReference>
<dbReference type="Gene3D" id="1.10.10.10">
    <property type="entry name" value="Winged helix-like DNA-binding domain superfamily/Winged helix DNA-binding domain"/>
    <property type="match status" value="1"/>
</dbReference>
<dbReference type="Pfam" id="PF00455">
    <property type="entry name" value="DeoRC"/>
    <property type="match status" value="1"/>
</dbReference>
<dbReference type="InterPro" id="IPR037171">
    <property type="entry name" value="NagB/RpiA_transferase-like"/>
</dbReference>
<reference evidence="5 6" key="1">
    <citation type="submission" date="2016-11" db="EMBL/GenBank/DDBJ databases">
        <authorList>
            <person name="Jaros S."/>
            <person name="Januszkiewicz K."/>
            <person name="Wedrychowicz H."/>
        </authorList>
    </citation>
    <scope>NUCLEOTIDE SEQUENCE [LARGE SCALE GENOMIC DNA]</scope>
    <source>
        <strain evidence="5 6">NF2</strain>
    </source>
</reference>
<organism evidence="5 6">
    <name type="scientific">Brevibacillus formosus</name>
    <dbReference type="NCBI Taxonomy" id="54913"/>
    <lineage>
        <taxon>Bacteria</taxon>
        <taxon>Bacillati</taxon>
        <taxon>Bacillota</taxon>
        <taxon>Bacilli</taxon>
        <taxon>Bacillales</taxon>
        <taxon>Paenibacillaceae</taxon>
        <taxon>Brevibacillus</taxon>
    </lineage>
</organism>
<dbReference type="PANTHER" id="PTHR30363">
    <property type="entry name" value="HTH-TYPE TRANSCRIPTIONAL REGULATOR SRLR-RELATED"/>
    <property type="match status" value="1"/>
</dbReference>
<feature type="domain" description="HTH deoR-type" evidence="4">
    <location>
        <begin position="3"/>
        <end position="58"/>
    </location>
</feature>
<dbReference type="SUPFAM" id="SSF46785">
    <property type="entry name" value="Winged helix' DNA-binding domain"/>
    <property type="match status" value="1"/>
</dbReference>
<dbReference type="PRINTS" id="PR00037">
    <property type="entry name" value="HTHLACR"/>
</dbReference>
<dbReference type="InterPro" id="IPR018356">
    <property type="entry name" value="Tscrpt_reg_HTH_DeoR_CS"/>
</dbReference>
<evidence type="ECO:0000256" key="3">
    <source>
        <dbReference type="ARBA" id="ARBA00023163"/>
    </source>
</evidence>
<dbReference type="KEGG" id="bfm:BP422_24755"/>
<dbReference type="PROSITE" id="PS51000">
    <property type="entry name" value="HTH_DEOR_2"/>
    <property type="match status" value="1"/>
</dbReference>
<evidence type="ECO:0000313" key="6">
    <source>
        <dbReference type="Proteomes" id="UP000197781"/>
    </source>
</evidence>
<dbReference type="SMART" id="SM01134">
    <property type="entry name" value="DeoRC"/>
    <property type="match status" value="1"/>
</dbReference>
<dbReference type="Pfam" id="PF08220">
    <property type="entry name" value="HTH_DeoR"/>
    <property type="match status" value="1"/>
</dbReference>
<dbReference type="SMART" id="SM00420">
    <property type="entry name" value="HTH_DEOR"/>
    <property type="match status" value="1"/>
</dbReference>
<name>A0A220MN30_9BACL</name>
<dbReference type="InterPro" id="IPR050313">
    <property type="entry name" value="Carb_Metab_HTH_regulators"/>
</dbReference>
<evidence type="ECO:0000256" key="2">
    <source>
        <dbReference type="ARBA" id="ARBA00023125"/>
    </source>
</evidence>
<dbReference type="InterPro" id="IPR036388">
    <property type="entry name" value="WH-like_DNA-bd_sf"/>
</dbReference>
<keyword evidence="1" id="KW-0805">Transcription regulation</keyword>
<accession>A0A220MN30</accession>
<protein>
    <submittedName>
        <fullName evidence="5">DeoR family transcriptional regulator</fullName>
    </submittedName>
</protein>
<dbReference type="RefSeq" id="WP_088910065.1">
    <property type="nucleotide sequence ID" value="NZ_CP018145.1"/>
</dbReference>
<dbReference type="EMBL" id="CP018145">
    <property type="protein sequence ID" value="ASJ56491.1"/>
    <property type="molecule type" value="Genomic_DNA"/>
</dbReference>
<dbReference type="Proteomes" id="UP000197781">
    <property type="component" value="Chromosome"/>
</dbReference>
<dbReference type="InterPro" id="IPR001034">
    <property type="entry name" value="DeoR_HTH"/>
</dbReference>
<keyword evidence="2" id="KW-0238">DNA-binding</keyword>
<dbReference type="GO" id="GO:0003700">
    <property type="term" value="F:DNA-binding transcription factor activity"/>
    <property type="evidence" value="ECO:0007669"/>
    <property type="project" value="InterPro"/>
</dbReference>
<dbReference type="AlphaFoldDB" id="A0A220MN30"/>
<dbReference type="PROSITE" id="PS00894">
    <property type="entry name" value="HTH_DEOR_1"/>
    <property type="match status" value="1"/>
</dbReference>
<dbReference type="InterPro" id="IPR036390">
    <property type="entry name" value="WH_DNA-bd_sf"/>
</dbReference>
<dbReference type="SUPFAM" id="SSF100950">
    <property type="entry name" value="NagB/RpiA/CoA transferase-like"/>
    <property type="match status" value="1"/>
</dbReference>
<proteinExistence type="predicted"/>
<evidence type="ECO:0000256" key="1">
    <source>
        <dbReference type="ARBA" id="ARBA00023015"/>
    </source>
</evidence>
<evidence type="ECO:0000259" key="4">
    <source>
        <dbReference type="PROSITE" id="PS51000"/>
    </source>
</evidence>
<keyword evidence="3" id="KW-0804">Transcription</keyword>
<evidence type="ECO:0000313" key="5">
    <source>
        <dbReference type="EMBL" id="ASJ56491.1"/>
    </source>
</evidence>